<evidence type="ECO:0000256" key="1">
    <source>
        <dbReference type="ARBA" id="ARBA00010618"/>
    </source>
</evidence>
<dbReference type="PANTHER" id="PTHR12903">
    <property type="entry name" value="MITOCHONDRIAL RIBOSOMAL PROTEIN L24"/>
    <property type="match status" value="1"/>
</dbReference>
<reference evidence="6" key="1">
    <citation type="submission" date="2020-12" db="EMBL/GenBank/DDBJ databases">
        <authorList>
            <person name="Iha C."/>
        </authorList>
    </citation>
    <scope>NUCLEOTIDE SEQUENCE</scope>
</reference>
<dbReference type="InterPro" id="IPR008991">
    <property type="entry name" value="Translation_prot_SH3-like_sf"/>
</dbReference>
<evidence type="ECO:0000313" key="6">
    <source>
        <dbReference type="EMBL" id="CAD7698294.1"/>
    </source>
</evidence>
<dbReference type="GO" id="GO:0005840">
    <property type="term" value="C:ribosome"/>
    <property type="evidence" value="ECO:0007669"/>
    <property type="project" value="UniProtKB-KW"/>
</dbReference>
<evidence type="ECO:0000259" key="5">
    <source>
        <dbReference type="SMART" id="SM00739"/>
    </source>
</evidence>
<dbReference type="InterPro" id="IPR057264">
    <property type="entry name" value="Ribosomal_uL24_C"/>
</dbReference>
<feature type="domain" description="KOW" evidence="5">
    <location>
        <begin position="69"/>
        <end position="96"/>
    </location>
</feature>
<dbReference type="InterPro" id="IPR003256">
    <property type="entry name" value="Ribosomal_uL24"/>
</dbReference>
<dbReference type="InterPro" id="IPR014722">
    <property type="entry name" value="Rib_uL2_dom2"/>
</dbReference>
<protein>
    <recommendedName>
        <fullName evidence="5">KOW domain-containing protein</fullName>
    </recommendedName>
</protein>
<evidence type="ECO:0000256" key="3">
    <source>
        <dbReference type="ARBA" id="ARBA00023274"/>
    </source>
</evidence>
<evidence type="ECO:0000256" key="4">
    <source>
        <dbReference type="RuleBase" id="RU003477"/>
    </source>
</evidence>
<dbReference type="SMART" id="SM00739">
    <property type="entry name" value="KOW"/>
    <property type="match status" value="1"/>
</dbReference>
<name>A0A8S1IST2_9CHLO</name>
<comment type="similarity">
    <text evidence="1 4">Belongs to the universal ribosomal protein uL24 family.</text>
</comment>
<dbReference type="NCBIfam" id="TIGR01079">
    <property type="entry name" value="rplX_bact"/>
    <property type="match status" value="1"/>
</dbReference>
<dbReference type="SUPFAM" id="SSF50104">
    <property type="entry name" value="Translation proteins SH3-like domain"/>
    <property type="match status" value="1"/>
</dbReference>
<organism evidence="6 7">
    <name type="scientific">Ostreobium quekettii</name>
    <dbReference type="NCBI Taxonomy" id="121088"/>
    <lineage>
        <taxon>Eukaryota</taxon>
        <taxon>Viridiplantae</taxon>
        <taxon>Chlorophyta</taxon>
        <taxon>core chlorophytes</taxon>
        <taxon>Ulvophyceae</taxon>
        <taxon>TCBD clade</taxon>
        <taxon>Bryopsidales</taxon>
        <taxon>Ostreobineae</taxon>
        <taxon>Ostreobiaceae</taxon>
        <taxon>Ostreobium</taxon>
    </lineage>
</organism>
<dbReference type="Gene3D" id="2.30.30.30">
    <property type="match status" value="1"/>
</dbReference>
<keyword evidence="2 4" id="KW-0689">Ribosomal protein</keyword>
<dbReference type="GO" id="GO:0003723">
    <property type="term" value="F:RNA binding"/>
    <property type="evidence" value="ECO:0007669"/>
    <property type="project" value="InterPro"/>
</dbReference>
<evidence type="ECO:0000313" key="7">
    <source>
        <dbReference type="Proteomes" id="UP000708148"/>
    </source>
</evidence>
<sequence length="170" mass="18448">MAGLAAQAQIGSRCSGLFGGQVAARQPATAPRAPNISVPPITAGLIGPGKKWEHYETNKNGKVVRVKMHVKTGDTVIVVAGSEKGKIGEITKVNRKTGQVFLEGTNMKTRYQKPQGEGEAGVMEQKESPIHHSNVMHYSKEKQVRSRVGIKFAEDGKKIRYLKKTGEVLD</sequence>
<dbReference type="GO" id="GO:0006412">
    <property type="term" value="P:translation"/>
    <property type="evidence" value="ECO:0007669"/>
    <property type="project" value="InterPro"/>
</dbReference>
<dbReference type="InterPro" id="IPR041988">
    <property type="entry name" value="Ribosomal_uL24_KOW"/>
</dbReference>
<dbReference type="CDD" id="cd06089">
    <property type="entry name" value="KOW_RPL26"/>
    <property type="match status" value="1"/>
</dbReference>
<proteinExistence type="inferred from homology"/>
<accession>A0A8S1IST2</accession>
<dbReference type="OrthoDB" id="359154at2759"/>
<dbReference type="EMBL" id="CAJHUC010000807">
    <property type="protein sequence ID" value="CAD7698294.1"/>
    <property type="molecule type" value="Genomic_DNA"/>
</dbReference>
<dbReference type="PROSITE" id="PS01108">
    <property type="entry name" value="RIBOSOMAL_L24"/>
    <property type="match status" value="1"/>
</dbReference>
<dbReference type="GO" id="GO:0003735">
    <property type="term" value="F:structural constituent of ribosome"/>
    <property type="evidence" value="ECO:0007669"/>
    <property type="project" value="InterPro"/>
</dbReference>
<dbReference type="Pfam" id="PF17136">
    <property type="entry name" value="ribosomal_L24"/>
    <property type="match status" value="1"/>
</dbReference>
<keyword evidence="7" id="KW-1185">Reference proteome</keyword>
<dbReference type="HAMAP" id="MF_01326_B">
    <property type="entry name" value="Ribosomal_uL24_B"/>
    <property type="match status" value="1"/>
</dbReference>
<gene>
    <name evidence="6" type="ORF">OSTQU699_LOCUS3655</name>
</gene>
<dbReference type="AlphaFoldDB" id="A0A8S1IST2"/>
<dbReference type="Pfam" id="PF00467">
    <property type="entry name" value="KOW"/>
    <property type="match status" value="1"/>
</dbReference>
<dbReference type="InterPro" id="IPR005825">
    <property type="entry name" value="Ribosomal_uL24_CS"/>
</dbReference>
<dbReference type="Proteomes" id="UP000708148">
    <property type="component" value="Unassembled WGS sequence"/>
</dbReference>
<keyword evidence="3 4" id="KW-0687">Ribonucleoprotein</keyword>
<comment type="caution">
    <text evidence="6">The sequence shown here is derived from an EMBL/GenBank/DDBJ whole genome shotgun (WGS) entry which is preliminary data.</text>
</comment>
<evidence type="ECO:0000256" key="2">
    <source>
        <dbReference type="ARBA" id="ARBA00022980"/>
    </source>
</evidence>
<dbReference type="GO" id="GO:1990904">
    <property type="term" value="C:ribonucleoprotein complex"/>
    <property type="evidence" value="ECO:0007669"/>
    <property type="project" value="UniProtKB-KW"/>
</dbReference>
<dbReference type="InterPro" id="IPR005824">
    <property type="entry name" value="KOW"/>
</dbReference>